<dbReference type="Pfam" id="PF12230">
    <property type="entry name" value="PRP21_like_P"/>
    <property type="match status" value="1"/>
</dbReference>
<comment type="caution">
    <text evidence="3">The sequence shown here is derived from an EMBL/GenBank/DDBJ whole genome shotgun (WGS) entry which is preliminary data.</text>
</comment>
<dbReference type="InterPro" id="IPR000626">
    <property type="entry name" value="Ubiquitin-like_dom"/>
</dbReference>
<dbReference type="Gene3D" id="3.10.20.90">
    <property type="entry name" value="Phosphatidylinositol 3-kinase Catalytic Subunit, Chain A, domain 1"/>
    <property type="match status" value="1"/>
</dbReference>
<name>A0A2I0JF02_PUNGR</name>
<evidence type="ECO:0000313" key="3">
    <source>
        <dbReference type="EMBL" id="PKI54804.1"/>
    </source>
</evidence>
<sequence>MSRTGRDQRSGYPQRDPMKFVVSPITAELIPIDEMSEHVRITLIDPKYKEQKERMFAKIWETTLAQDDEISRNIIGLARTRLDIFSTTEEEVSNAVKAEIEKKKYEQQPKEVIWDGHAGSIGCTANQALSQNISDVIGNQNNYAISNQARLGPAAPPPRPFIPSGFRPLRTPPGPALDLPRVPPNAIAYTAPTSVGLLIPPPRPPSMLMMPAVHLPPPPMPMTILLASCRSWGIGQSGQPVFTYLLLLILNSPQCQSLGHLLFLFRSPQLACYKCQLHHRHLKRHLRGFLKNQNQRDRSLTIHCSFQKISFWLSTQYRNSQICPTFFHFILSVGNLKRRVLGIMVQSLLETVGSLKEKIAGEIQLAASKQKLRGALGFLKDNMSLAYYNVGDRENLKISLKEHSG</sequence>
<dbReference type="PANTHER" id="PTHR15316">
    <property type="entry name" value="SPLICEOSOME ASSOCIATED PROTEIN 114/SWAP SPLICING FACTOR-RELATED"/>
    <property type="match status" value="1"/>
</dbReference>
<dbReference type="GO" id="GO:0000381">
    <property type="term" value="P:regulation of alternative mRNA splicing, via spliceosome"/>
    <property type="evidence" value="ECO:0007669"/>
    <property type="project" value="TreeGrafter"/>
</dbReference>
<dbReference type="Proteomes" id="UP000233551">
    <property type="component" value="Unassembled WGS sequence"/>
</dbReference>
<dbReference type="PANTHER" id="PTHR15316:SF1">
    <property type="entry name" value="SPLICING FACTOR 3A SUBUNIT 1"/>
    <property type="match status" value="1"/>
</dbReference>
<evidence type="ECO:0000259" key="2">
    <source>
        <dbReference type="PROSITE" id="PS50053"/>
    </source>
</evidence>
<reference evidence="3 4" key="1">
    <citation type="submission" date="2017-11" db="EMBL/GenBank/DDBJ databases">
        <title>De-novo sequencing of pomegranate (Punica granatum L.) genome.</title>
        <authorList>
            <person name="Akparov Z."/>
            <person name="Amiraslanov A."/>
            <person name="Hajiyeva S."/>
            <person name="Abbasov M."/>
            <person name="Kaur K."/>
            <person name="Hamwieh A."/>
            <person name="Solovyev V."/>
            <person name="Salamov A."/>
            <person name="Braich B."/>
            <person name="Kosarev P."/>
            <person name="Mahmoud A."/>
            <person name="Hajiyev E."/>
            <person name="Babayeva S."/>
            <person name="Izzatullayeva V."/>
            <person name="Mammadov A."/>
            <person name="Mammadov A."/>
            <person name="Sharifova S."/>
            <person name="Ojaghi J."/>
            <person name="Eynullazada K."/>
            <person name="Bayramov B."/>
            <person name="Abdulazimova A."/>
            <person name="Shahmuradov I."/>
        </authorList>
    </citation>
    <scope>NUCLEOTIDE SEQUENCE [LARGE SCALE GENOMIC DNA]</scope>
    <source>
        <strain evidence="4">cv. AG2017</strain>
        <tissue evidence="3">Leaf</tissue>
    </source>
</reference>
<keyword evidence="1" id="KW-0507">mRNA processing</keyword>
<dbReference type="GO" id="GO:0071004">
    <property type="term" value="C:U2-type prespliceosome"/>
    <property type="evidence" value="ECO:0007669"/>
    <property type="project" value="TreeGrafter"/>
</dbReference>
<dbReference type="STRING" id="22663.A0A2I0JF02"/>
<feature type="domain" description="Ubiquitin-like" evidence="2">
    <location>
        <begin position="350"/>
        <end position="405"/>
    </location>
</feature>
<dbReference type="InterPro" id="IPR022030">
    <property type="entry name" value="SF3A1_dom"/>
</dbReference>
<proteinExistence type="predicted"/>
<gene>
    <name evidence="3" type="ORF">CRG98_024818</name>
</gene>
<keyword evidence="4" id="KW-1185">Reference proteome</keyword>
<dbReference type="PROSITE" id="PS50053">
    <property type="entry name" value="UBIQUITIN_2"/>
    <property type="match status" value="1"/>
</dbReference>
<protein>
    <recommendedName>
        <fullName evidence="2">Ubiquitin-like domain-containing protein</fullName>
    </recommendedName>
</protein>
<accession>A0A2I0JF02</accession>
<organism evidence="3 4">
    <name type="scientific">Punica granatum</name>
    <name type="common">Pomegranate</name>
    <dbReference type="NCBI Taxonomy" id="22663"/>
    <lineage>
        <taxon>Eukaryota</taxon>
        <taxon>Viridiplantae</taxon>
        <taxon>Streptophyta</taxon>
        <taxon>Embryophyta</taxon>
        <taxon>Tracheophyta</taxon>
        <taxon>Spermatophyta</taxon>
        <taxon>Magnoliopsida</taxon>
        <taxon>eudicotyledons</taxon>
        <taxon>Gunneridae</taxon>
        <taxon>Pentapetalae</taxon>
        <taxon>rosids</taxon>
        <taxon>malvids</taxon>
        <taxon>Myrtales</taxon>
        <taxon>Lythraceae</taxon>
        <taxon>Punica</taxon>
    </lineage>
</organism>
<dbReference type="AlphaFoldDB" id="A0A2I0JF02"/>
<evidence type="ECO:0000313" key="4">
    <source>
        <dbReference type="Proteomes" id="UP000233551"/>
    </source>
</evidence>
<dbReference type="EMBL" id="PGOL01001765">
    <property type="protein sequence ID" value="PKI54804.1"/>
    <property type="molecule type" value="Genomic_DNA"/>
</dbReference>
<dbReference type="GO" id="GO:0071013">
    <property type="term" value="C:catalytic step 2 spliceosome"/>
    <property type="evidence" value="ECO:0007669"/>
    <property type="project" value="TreeGrafter"/>
</dbReference>
<dbReference type="InterPro" id="IPR029071">
    <property type="entry name" value="Ubiquitin-like_domsf"/>
</dbReference>
<dbReference type="GO" id="GO:0045292">
    <property type="term" value="P:mRNA cis splicing, via spliceosome"/>
    <property type="evidence" value="ECO:0007669"/>
    <property type="project" value="InterPro"/>
</dbReference>
<dbReference type="GO" id="GO:0003723">
    <property type="term" value="F:RNA binding"/>
    <property type="evidence" value="ECO:0007669"/>
    <property type="project" value="InterPro"/>
</dbReference>
<evidence type="ECO:0000256" key="1">
    <source>
        <dbReference type="ARBA" id="ARBA00022664"/>
    </source>
</evidence>
<dbReference type="SUPFAM" id="SSF54236">
    <property type="entry name" value="Ubiquitin-like"/>
    <property type="match status" value="1"/>
</dbReference>
<dbReference type="InterPro" id="IPR045146">
    <property type="entry name" value="SF3A1"/>
</dbReference>
<dbReference type="GO" id="GO:0005686">
    <property type="term" value="C:U2 snRNP"/>
    <property type="evidence" value="ECO:0007669"/>
    <property type="project" value="TreeGrafter"/>
</dbReference>